<evidence type="ECO:0000256" key="6">
    <source>
        <dbReference type="ARBA" id="ARBA00023180"/>
    </source>
</evidence>
<dbReference type="AlphaFoldDB" id="A0A267GN12"/>
<comment type="subunit">
    <text evidence="10">Interacts (via lumenal domain) with lysosomal protein MFSD1; the interaction starts while both proteins are still in the endoplasmic reticulum and is required for stabilization of MFSD1 in lysosomes but has no direct effect on its targeting to lysosomes or transporter activity.</text>
</comment>
<keyword evidence="2 11" id="KW-0812">Transmembrane</keyword>
<organism evidence="13 14">
    <name type="scientific">Macrostomum lignano</name>
    <dbReference type="NCBI Taxonomy" id="282301"/>
    <lineage>
        <taxon>Eukaryota</taxon>
        <taxon>Metazoa</taxon>
        <taxon>Spiralia</taxon>
        <taxon>Lophotrochozoa</taxon>
        <taxon>Platyhelminthes</taxon>
        <taxon>Rhabditophora</taxon>
        <taxon>Macrostomorpha</taxon>
        <taxon>Macrostomida</taxon>
        <taxon>Macrostomidae</taxon>
        <taxon>Macrostomum</taxon>
    </lineage>
</organism>
<evidence type="ECO:0000256" key="12">
    <source>
        <dbReference type="SAM" id="SignalP"/>
    </source>
</evidence>
<evidence type="ECO:0000256" key="7">
    <source>
        <dbReference type="ARBA" id="ARBA00023228"/>
    </source>
</evidence>
<dbReference type="PANTHER" id="PTHR31981">
    <property type="entry name" value="GLYCOSYLATED LYSOSOMAL MEMBRANE PROTEIN"/>
    <property type="match status" value="1"/>
</dbReference>
<reference evidence="13 14" key="1">
    <citation type="submission" date="2017-06" db="EMBL/GenBank/DDBJ databases">
        <title>A platform for efficient transgenesis in Macrostomum lignano, a flatworm model organism for stem cell research.</title>
        <authorList>
            <person name="Berezikov E."/>
        </authorList>
    </citation>
    <scope>NUCLEOTIDE SEQUENCE [LARGE SCALE GENOMIC DNA]</scope>
    <source>
        <strain evidence="13">DV1</strain>
        <tissue evidence="13">Whole organism</tissue>
    </source>
</reference>
<evidence type="ECO:0000256" key="2">
    <source>
        <dbReference type="ARBA" id="ARBA00022692"/>
    </source>
</evidence>
<evidence type="ECO:0000256" key="9">
    <source>
        <dbReference type="ARBA" id="ARBA00024189"/>
    </source>
</evidence>
<evidence type="ECO:0000256" key="8">
    <source>
        <dbReference type="ARBA" id="ARBA00024176"/>
    </source>
</evidence>
<evidence type="ECO:0000256" key="5">
    <source>
        <dbReference type="ARBA" id="ARBA00023136"/>
    </source>
</evidence>
<comment type="similarity">
    <text evidence="1">Belongs to the GLMP family.</text>
</comment>
<evidence type="ECO:0000256" key="3">
    <source>
        <dbReference type="ARBA" id="ARBA00022729"/>
    </source>
</evidence>
<evidence type="ECO:0000256" key="10">
    <source>
        <dbReference type="ARBA" id="ARBA00044960"/>
    </source>
</evidence>
<dbReference type="GO" id="GO:0005765">
    <property type="term" value="C:lysosomal membrane"/>
    <property type="evidence" value="ECO:0007669"/>
    <property type="project" value="UniProtKB-SubCell"/>
</dbReference>
<dbReference type="PANTHER" id="PTHR31981:SF1">
    <property type="entry name" value="GLYCOSYLATED LYSOSOMAL MEMBRANE PROTEIN"/>
    <property type="match status" value="1"/>
</dbReference>
<keyword evidence="14" id="KW-1185">Reference proteome</keyword>
<keyword evidence="5 11" id="KW-0472">Membrane</keyword>
<protein>
    <submittedName>
        <fullName evidence="13">Uncharacterized protein</fullName>
    </submittedName>
</protein>
<dbReference type="InterPro" id="IPR029382">
    <property type="entry name" value="NCU-G1"/>
</dbReference>
<feature type="signal peptide" evidence="12">
    <location>
        <begin position="1"/>
        <end position="25"/>
    </location>
</feature>
<keyword evidence="6" id="KW-0325">Glycoprotein</keyword>
<evidence type="ECO:0000256" key="4">
    <source>
        <dbReference type="ARBA" id="ARBA00022989"/>
    </source>
</evidence>
<evidence type="ECO:0000256" key="1">
    <source>
        <dbReference type="ARBA" id="ARBA00010599"/>
    </source>
</evidence>
<gene>
    <name evidence="13" type="ORF">BOX15_Mlig005371g1</name>
</gene>
<feature type="transmembrane region" description="Helical" evidence="11">
    <location>
        <begin position="401"/>
        <end position="426"/>
    </location>
</feature>
<evidence type="ECO:0000256" key="11">
    <source>
        <dbReference type="SAM" id="Phobius"/>
    </source>
</evidence>
<evidence type="ECO:0000313" key="13">
    <source>
        <dbReference type="EMBL" id="PAA86679.1"/>
    </source>
</evidence>
<keyword evidence="4 11" id="KW-1133">Transmembrane helix</keyword>
<dbReference type="EMBL" id="NIVC01000268">
    <property type="protein sequence ID" value="PAA86679.1"/>
    <property type="molecule type" value="Genomic_DNA"/>
</dbReference>
<proteinExistence type="inferred from homology"/>
<dbReference type="Pfam" id="PF15065">
    <property type="entry name" value="NCU-G1"/>
    <property type="match status" value="1"/>
</dbReference>
<sequence>MQFPLCLFNFVIAHILFAVFCPSTAENKFVTEVNPSCQSLCNNGTLLVYSRLQRSADSLHVFVTVGEGLGDLAISYAQFDDPKQVASVSWPDIFSANSTDKANALSFSNPKAKLMSKFTFAFTNLIEYSDKDDKVEIPTNPVNTTHVYPFSSFLWRLEQAPEILSNGLTQFVLSAYSMMETMAPEVDPATYSVENAGDEQLAEIFKKNGSSLKLKVQLSPTVGRADDLPQLQFTSNNTQVEFQLKDLFSSVPDARFGVETVLLDGTPDADGKQREQKIEYVLNIDDEFTPGVFRMSNWLSPDSCYAQWKPVCYKAEKRTISNSTVVKHTDLVQLSAGLTEALNNSFAYPLYGGDLLQLTGARAINVTFGIPKDKFYAATNYTVWTVSVGLGQPPADAVSTLVIIVILCGLGLPFLLMSAAVIYLCVRRCRQPAPDGAVSAYQPINA</sequence>
<comment type="function">
    <text evidence="8">Required to protect lysosomal transporter MFSD1 from lysosomal proteolysis and for MFSD1 lysosomal localization.</text>
</comment>
<comment type="caution">
    <text evidence="13">The sequence shown here is derived from an EMBL/GenBank/DDBJ whole genome shotgun (WGS) entry which is preliminary data.</text>
</comment>
<feature type="chain" id="PRO_5012808782" evidence="12">
    <location>
        <begin position="26"/>
        <end position="446"/>
    </location>
</feature>
<dbReference type="Proteomes" id="UP000215902">
    <property type="component" value="Unassembled WGS sequence"/>
</dbReference>
<keyword evidence="7" id="KW-0458">Lysosome</keyword>
<name>A0A267GN12_9PLAT</name>
<comment type="subcellular location">
    <subcellularLocation>
        <location evidence="9">Lysosome membrane</location>
        <topology evidence="9">Single-pass type I membrane protein</topology>
        <orientation evidence="9">Lumenal side</orientation>
    </subcellularLocation>
</comment>
<dbReference type="OrthoDB" id="6264340at2759"/>
<evidence type="ECO:0000313" key="14">
    <source>
        <dbReference type="Proteomes" id="UP000215902"/>
    </source>
</evidence>
<accession>A0A267GN12</accession>
<keyword evidence="3 12" id="KW-0732">Signal</keyword>